<comment type="caution">
    <text evidence="1">The sequence shown here is derived from an EMBL/GenBank/DDBJ whole genome shotgun (WGS) entry which is preliminary data.</text>
</comment>
<keyword evidence="2" id="KW-1185">Reference proteome</keyword>
<name>A0A9X2F8J5_9BACT</name>
<organism evidence="1 2">
    <name type="scientific">Aeoliella straminimaris</name>
    <dbReference type="NCBI Taxonomy" id="2954799"/>
    <lineage>
        <taxon>Bacteria</taxon>
        <taxon>Pseudomonadati</taxon>
        <taxon>Planctomycetota</taxon>
        <taxon>Planctomycetia</taxon>
        <taxon>Pirellulales</taxon>
        <taxon>Lacipirellulaceae</taxon>
        <taxon>Aeoliella</taxon>
    </lineage>
</organism>
<dbReference type="EMBL" id="JAMXLR010000036">
    <property type="protein sequence ID" value="MCO6044330.1"/>
    <property type="molecule type" value="Genomic_DNA"/>
</dbReference>
<sequence length="349" mass="39257">MAAFVSPVHSLFSQEKESGFSEEVVSDFCYRLQPIGRILEVEGYYVWCNTPIMGDDGKVHVFYSRWPQGKGMGGWITCCEIAHATADTPAGPYETMDVAIAPRGEGYWDATTCHNPHVQKIGDEYCLFYMGNSNGKTNTKRVGLATADSLSGPWRRQEKPLLEPGPEGAWDDHCTTNPSYIRHPNGESWLYYKSWNTADYLNDQPPVRGNRKYGVAIAPDYAGPYAKSAENPLVDFSGLGENRQCEDAYVWLQDGVFKMIARDMGVFSHEVGLYMESRDGLHWSKPQIAFRELSYYVDQPPQPKHLKRYGRLERPQLLFQGGRPTHLFGASQGGKFNTSSGFVFSLSDE</sequence>
<accession>A0A9X2F8J5</accession>
<gene>
    <name evidence="1" type="ORF">NG895_10470</name>
</gene>
<protein>
    <submittedName>
        <fullName evidence="1">Glycoside hydrolase family protein</fullName>
    </submittedName>
</protein>
<dbReference type="RefSeq" id="WP_252852432.1">
    <property type="nucleotide sequence ID" value="NZ_JAMXLR010000036.1"/>
</dbReference>
<keyword evidence="1" id="KW-0378">Hydrolase</keyword>
<dbReference type="GO" id="GO:0016787">
    <property type="term" value="F:hydrolase activity"/>
    <property type="evidence" value="ECO:0007669"/>
    <property type="project" value="UniProtKB-KW"/>
</dbReference>
<evidence type="ECO:0000313" key="2">
    <source>
        <dbReference type="Proteomes" id="UP001155241"/>
    </source>
</evidence>
<dbReference type="AlphaFoldDB" id="A0A9X2F8J5"/>
<proteinExistence type="predicted"/>
<reference evidence="1" key="1">
    <citation type="submission" date="2022-06" db="EMBL/GenBank/DDBJ databases">
        <title>Aeoliella straminimaris, a novel planctomycete from sediments.</title>
        <authorList>
            <person name="Vitorino I.R."/>
            <person name="Lage O.M."/>
        </authorList>
    </citation>
    <scope>NUCLEOTIDE SEQUENCE</scope>
    <source>
        <strain evidence="1">ICT_H6.2</strain>
    </source>
</reference>
<evidence type="ECO:0000313" key="1">
    <source>
        <dbReference type="EMBL" id="MCO6044330.1"/>
    </source>
</evidence>
<dbReference type="InterPro" id="IPR023296">
    <property type="entry name" value="Glyco_hydro_beta-prop_sf"/>
</dbReference>
<dbReference type="SUPFAM" id="SSF75005">
    <property type="entry name" value="Arabinanase/levansucrase/invertase"/>
    <property type="match status" value="1"/>
</dbReference>
<dbReference type="Proteomes" id="UP001155241">
    <property type="component" value="Unassembled WGS sequence"/>
</dbReference>
<dbReference type="CDD" id="cd08994">
    <property type="entry name" value="GH43_62_32_68_117_130-like"/>
    <property type="match status" value="1"/>
</dbReference>
<dbReference type="Gene3D" id="2.115.10.20">
    <property type="entry name" value="Glycosyl hydrolase domain, family 43"/>
    <property type="match status" value="1"/>
</dbReference>